<gene>
    <name evidence="2" type="ORF">BC952_1683</name>
</gene>
<dbReference type="Proteomes" id="UP000280091">
    <property type="component" value="Unassembled WGS sequence"/>
</dbReference>
<keyword evidence="3" id="KW-1185">Reference proteome</keyword>
<dbReference type="AlphaFoldDB" id="A0A495S205"/>
<sequence>MAKVKNDAPGMKGERSRNDDGQLRQKRSDTHIGTIEQKYNIDLNVRSDMHLGTYLEKNDIASLNDLVNNNKK</sequence>
<reference evidence="2 3" key="1">
    <citation type="submission" date="2018-10" db="EMBL/GenBank/DDBJ databases">
        <title>Genomic Encyclopedia of Archaeal and Bacterial Type Strains, Phase II (KMG-II): from individual species to whole genera.</title>
        <authorList>
            <person name="Goeker M."/>
        </authorList>
    </citation>
    <scope>NUCLEOTIDE SEQUENCE [LARGE SCALE GENOMIC DNA]</scope>
    <source>
        <strain evidence="2 3">DSM 15094</strain>
    </source>
</reference>
<proteinExistence type="predicted"/>
<accession>A0A495S205</accession>
<organism evidence="2 3">
    <name type="scientific">Flavobacterium limicola</name>
    <dbReference type="NCBI Taxonomy" id="180441"/>
    <lineage>
        <taxon>Bacteria</taxon>
        <taxon>Pseudomonadati</taxon>
        <taxon>Bacteroidota</taxon>
        <taxon>Flavobacteriia</taxon>
        <taxon>Flavobacteriales</taxon>
        <taxon>Flavobacteriaceae</taxon>
        <taxon>Flavobacterium</taxon>
    </lineage>
</organism>
<evidence type="ECO:0000313" key="2">
    <source>
        <dbReference type="EMBL" id="RKS93833.1"/>
    </source>
</evidence>
<name>A0A495S205_9FLAO</name>
<dbReference type="EMBL" id="RBXA01000002">
    <property type="protein sequence ID" value="RKS93833.1"/>
    <property type="molecule type" value="Genomic_DNA"/>
</dbReference>
<protein>
    <submittedName>
        <fullName evidence="2">Uncharacterized protein</fullName>
    </submittedName>
</protein>
<evidence type="ECO:0000313" key="3">
    <source>
        <dbReference type="Proteomes" id="UP000280091"/>
    </source>
</evidence>
<dbReference type="RefSeq" id="WP_208639978.1">
    <property type="nucleotide sequence ID" value="NZ_RBXA01000002.1"/>
</dbReference>
<evidence type="ECO:0000256" key="1">
    <source>
        <dbReference type="SAM" id="MobiDB-lite"/>
    </source>
</evidence>
<feature type="region of interest" description="Disordered" evidence="1">
    <location>
        <begin position="1"/>
        <end position="34"/>
    </location>
</feature>
<comment type="caution">
    <text evidence="2">The sequence shown here is derived from an EMBL/GenBank/DDBJ whole genome shotgun (WGS) entry which is preliminary data.</text>
</comment>
<feature type="compositionally biased region" description="Basic and acidic residues" evidence="1">
    <location>
        <begin position="1"/>
        <end position="30"/>
    </location>
</feature>